<name>A0A3L7AAU7_9MICO</name>
<dbReference type="InterPro" id="IPR059000">
    <property type="entry name" value="ATPase_P-type_domA"/>
</dbReference>
<dbReference type="SFLD" id="SFLDG00002">
    <property type="entry name" value="C1.7:_P-type_atpase_like"/>
    <property type="match status" value="1"/>
</dbReference>
<evidence type="ECO:0000256" key="6">
    <source>
        <dbReference type="ARBA" id="ARBA00022989"/>
    </source>
</evidence>
<dbReference type="PROSITE" id="PS00154">
    <property type="entry name" value="ATPASE_E1_E2"/>
    <property type="match status" value="1"/>
</dbReference>
<dbReference type="InterPro" id="IPR018303">
    <property type="entry name" value="ATPase_P-typ_P_site"/>
</dbReference>
<dbReference type="NCBIfam" id="TIGR01494">
    <property type="entry name" value="ATPase_P-type"/>
    <property type="match status" value="2"/>
</dbReference>
<dbReference type="SUPFAM" id="SSF56784">
    <property type="entry name" value="HAD-like"/>
    <property type="match status" value="1"/>
</dbReference>
<dbReference type="Gene3D" id="3.40.50.1000">
    <property type="entry name" value="HAD superfamily/HAD-like"/>
    <property type="match status" value="1"/>
</dbReference>
<dbReference type="SUPFAM" id="SSF81665">
    <property type="entry name" value="Calcium ATPase, transmembrane domain M"/>
    <property type="match status" value="1"/>
</dbReference>
<keyword evidence="8" id="KW-0547">Nucleotide-binding</keyword>
<evidence type="ECO:0000259" key="9">
    <source>
        <dbReference type="Pfam" id="PF00122"/>
    </source>
</evidence>
<keyword evidence="3 8" id="KW-0812">Transmembrane</keyword>
<dbReference type="InterPro" id="IPR036412">
    <property type="entry name" value="HAD-like_sf"/>
</dbReference>
<dbReference type="NCBIfam" id="TIGR01525">
    <property type="entry name" value="ATPase-IB_hvy"/>
    <property type="match status" value="1"/>
</dbReference>
<dbReference type="PANTHER" id="PTHR48085">
    <property type="entry name" value="CADMIUM/ZINC-TRANSPORTING ATPASE HMA2-RELATED"/>
    <property type="match status" value="1"/>
</dbReference>
<dbReference type="PANTHER" id="PTHR48085:SF5">
    <property type="entry name" value="CADMIUM_ZINC-TRANSPORTING ATPASE HMA4-RELATED"/>
    <property type="match status" value="1"/>
</dbReference>
<evidence type="ECO:0000256" key="1">
    <source>
        <dbReference type="ARBA" id="ARBA00004651"/>
    </source>
</evidence>
<evidence type="ECO:0000256" key="4">
    <source>
        <dbReference type="ARBA" id="ARBA00022723"/>
    </source>
</evidence>
<dbReference type="InterPro" id="IPR051014">
    <property type="entry name" value="Cation_Transport_ATPase_IB"/>
</dbReference>
<dbReference type="PRINTS" id="PR00119">
    <property type="entry name" value="CATATPASE"/>
</dbReference>
<comment type="caution">
    <text evidence="10">The sequence shown here is derived from an EMBL/GenBank/DDBJ whole genome shotgun (WGS) entry which is preliminary data.</text>
</comment>
<dbReference type="InterPro" id="IPR023299">
    <property type="entry name" value="ATPase_P-typ_cyto_dom_N"/>
</dbReference>
<keyword evidence="5" id="KW-1278">Translocase</keyword>
<dbReference type="InterPro" id="IPR008250">
    <property type="entry name" value="ATPase_P-typ_transduc_dom_A_sf"/>
</dbReference>
<evidence type="ECO:0000256" key="3">
    <source>
        <dbReference type="ARBA" id="ARBA00022692"/>
    </source>
</evidence>
<dbReference type="EMBL" id="RCUX01000003">
    <property type="protein sequence ID" value="RLP77084.1"/>
    <property type="molecule type" value="Genomic_DNA"/>
</dbReference>
<dbReference type="InterPro" id="IPR023298">
    <property type="entry name" value="ATPase_P-typ_TM_dom_sf"/>
</dbReference>
<dbReference type="Pfam" id="PF00702">
    <property type="entry name" value="Hydrolase"/>
    <property type="match status" value="1"/>
</dbReference>
<dbReference type="Gene3D" id="3.40.1110.10">
    <property type="entry name" value="Calcium-transporting ATPase, cytoplasmic domain N"/>
    <property type="match status" value="1"/>
</dbReference>
<dbReference type="FunFam" id="2.70.150.10:FF:000002">
    <property type="entry name" value="Copper-transporting ATPase 1, putative"/>
    <property type="match status" value="1"/>
</dbReference>
<feature type="transmembrane region" description="Helical" evidence="8">
    <location>
        <begin position="60"/>
        <end position="79"/>
    </location>
</feature>
<dbReference type="InterPro" id="IPR027256">
    <property type="entry name" value="P-typ_ATPase_IB"/>
</dbReference>
<evidence type="ECO:0000313" key="10">
    <source>
        <dbReference type="EMBL" id="RLP77084.1"/>
    </source>
</evidence>
<keyword evidence="8" id="KW-0067">ATP-binding</keyword>
<dbReference type="Pfam" id="PF00122">
    <property type="entry name" value="E1-E2_ATPase"/>
    <property type="match status" value="1"/>
</dbReference>
<dbReference type="InterPro" id="IPR001757">
    <property type="entry name" value="P_typ_ATPase"/>
</dbReference>
<evidence type="ECO:0000256" key="2">
    <source>
        <dbReference type="ARBA" id="ARBA00006024"/>
    </source>
</evidence>
<protein>
    <submittedName>
        <fullName evidence="10">Cation-translocating P-type ATPase</fullName>
    </submittedName>
</protein>
<comment type="similarity">
    <text evidence="2 8">Belongs to the cation transport ATPase (P-type) (TC 3.A.3) family. Type IB subfamily.</text>
</comment>
<feature type="transmembrane region" description="Helical" evidence="8">
    <location>
        <begin position="615"/>
        <end position="637"/>
    </location>
</feature>
<feature type="transmembrane region" description="Helical" evidence="8">
    <location>
        <begin position="289"/>
        <end position="312"/>
    </location>
</feature>
<dbReference type="InterPro" id="IPR023214">
    <property type="entry name" value="HAD_sf"/>
</dbReference>
<evidence type="ECO:0000256" key="8">
    <source>
        <dbReference type="RuleBase" id="RU362081"/>
    </source>
</evidence>
<keyword evidence="4 8" id="KW-0479">Metal-binding</keyword>
<reference evidence="10 11" key="1">
    <citation type="submission" date="2018-10" db="EMBL/GenBank/DDBJ databases">
        <authorList>
            <person name="Li J."/>
        </authorList>
    </citation>
    <scope>NUCLEOTIDE SEQUENCE [LARGE SCALE GENOMIC DNA]</scope>
    <source>
        <strain evidence="10 11">IF 016277</strain>
    </source>
</reference>
<dbReference type="SUPFAM" id="SSF81653">
    <property type="entry name" value="Calcium ATPase, transduction domain A"/>
    <property type="match status" value="1"/>
</dbReference>
<comment type="subcellular location">
    <subcellularLocation>
        <location evidence="1">Cell membrane</location>
        <topology evidence="1">Multi-pass membrane protein</topology>
    </subcellularLocation>
</comment>
<dbReference type="AlphaFoldDB" id="A0A3L7AAU7"/>
<proteinExistence type="inferred from homology"/>
<evidence type="ECO:0000256" key="5">
    <source>
        <dbReference type="ARBA" id="ARBA00022967"/>
    </source>
</evidence>
<dbReference type="GO" id="GO:0015086">
    <property type="term" value="F:cadmium ion transmembrane transporter activity"/>
    <property type="evidence" value="ECO:0007669"/>
    <property type="project" value="TreeGrafter"/>
</dbReference>
<dbReference type="PRINTS" id="PR00120">
    <property type="entry name" value="HATPASE"/>
</dbReference>
<dbReference type="GO" id="GO:0046872">
    <property type="term" value="F:metal ion binding"/>
    <property type="evidence" value="ECO:0007669"/>
    <property type="project" value="UniProtKB-KW"/>
</dbReference>
<dbReference type="Proteomes" id="UP000272503">
    <property type="component" value="Unassembled WGS sequence"/>
</dbReference>
<dbReference type="Gene3D" id="2.70.150.10">
    <property type="entry name" value="Calcium-transporting ATPase, cytoplasmic transduction domain A"/>
    <property type="match status" value="1"/>
</dbReference>
<feature type="domain" description="P-type ATPase A" evidence="9">
    <location>
        <begin position="140"/>
        <end position="239"/>
    </location>
</feature>
<dbReference type="OrthoDB" id="7059309at2"/>
<dbReference type="GO" id="GO:0005524">
    <property type="term" value="F:ATP binding"/>
    <property type="evidence" value="ECO:0007669"/>
    <property type="project" value="UniProtKB-UniRule"/>
</dbReference>
<gene>
    <name evidence="10" type="ORF">D9V32_05055</name>
</gene>
<dbReference type="GO" id="GO:0019829">
    <property type="term" value="F:ATPase-coupled monoatomic cation transmembrane transporter activity"/>
    <property type="evidence" value="ECO:0007669"/>
    <property type="project" value="InterPro"/>
</dbReference>
<dbReference type="GO" id="GO:0016887">
    <property type="term" value="F:ATP hydrolysis activity"/>
    <property type="evidence" value="ECO:0007669"/>
    <property type="project" value="InterPro"/>
</dbReference>
<keyword evidence="8" id="KW-1003">Cell membrane</keyword>
<dbReference type="SFLD" id="SFLDF00027">
    <property type="entry name" value="p-type_atpase"/>
    <property type="match status" value="1"/>
</dbReference>
<organism evidence="10 11">
    <name type="scientific">Mycetocola tolaasinivorans</name>
    <dbReference type="NCBI Taxonomy" id="76635"/>
    <lineage>
        <taxon>Bacteria</taxon>
        <taxon>Bacillati</taxon>
        <taxon>Actinomycetota</taxon>
        <taxon>Actinomycetes</taxon>
        <taxon>Micrococcales</taxon>
        <taxon>Microbacteriaceae</taxon>
        <taxon>Mycetocola</taxon>
    </lineage>
</organism>
<feature type="transmembrane region" description="Helical" evidence="8">
    <location>
        <begin position="256"/>
        <end position="277"/>
    </location>
</feature>
<accession>A0A3L7AAU7</accession>
<feature type="transmembrane region" description="Helical" evidence="8">
    <location>
        <begin position="643"/>
        <end position="662"/>
    </location>
</feature>
<keyword evidence="7 8" id="KW-0472">Membrane</keyword>
<sequence length="669" mass="69771">MPLLDVSGGESAQDRSAFRAEREAPVAWWRDSAVQLPIASGLCLLSGWALALFGAEVAALILHGFSLFLGAYTFVPGALRRLARGRLTVGLLMTIAAVGAVLLGHIAEAAALAFLFSLAEALEDRAMDRARHGLGALLDLLPRTARILRDGMERDVPIEEVLVGDELVVRPGDRVPTDGVLRQGSGGIDVSAITGESIPVAVAPGDTIAAGSINGGAVLRIEATAAGTHNSLTEIVELVTAAQERRGERARIADRIARPLVPAVLILSALVIVFGFIVGEPLFWTERALVVLVAASPCALAIAVPVTVISAIGAASKLGLIVTSGAAFERLGVVRRVVFDKTGTLTRNRPEVVRIESARTEEILPLAAALEAHSTHPLARSVIEAFEHAFEHSFSAPESRESAADAAERSRKAAPTLTVADVVEEPGHGIAGRVDGRSVRVGSARWLLGPEARRVDFSDAATRATASDLARGGMSVIVIEVDGLVAGILGIRDELRPEAAETVARLRGSGIEVALLTGDGEHTARALADEAGITDVRFQQLPVDKANAIEGFRRDAVTAMVGDGINDAPALATADVGIAMGETGSAAALESADVAFVGADLRQIPRALLHARRSVRIMTGNILLALAIIVVLVPLALGGVLGLAAVVLVHEVAEVLVILNGLRAARVRR</sequence>
<feature type="transmembrane region" description="Helical" evidence="8">
    <location>
        <begin position="34"/>
        <end position="53"/>
    </location>
</feature>
<feature type="transmembrane region" description="Helical" evidence="8">
    <location>
        <begin position="91"/>
        <end position="119"/>
    </location>
</feature>
<keyword evidence="6 8" id="KW-1133">Transmembrane helix</keyword>
<dbReference type="GO" id="GO:0005886">
    <property type="term" value="C:plasma membrane"/>
    <property type="evidence" value="ECO:0007669"/>
    <property type="project" value="UniProtKB-SubCell"/>
</dbReference>
<dbReference type="SFLD" id="SFLDS00003">
    <property type="entry name" value="Haloacid_Dehalogenase"/>
    <property type="match status" value="1"/>
</dbReference>
<evidence type="ECO:0000313" key="11">
    <source>
        <dbReference type="Proteomes" id="UP000272503"/>
    </source>
</evidence>
<dbReference type="InterPro" id="IPR044492">
    <property type="entry name" value="P_typ_ATPase_HD_dom"/>
</dbReference>
<keyword evidence="11" id="KW-1185">Reference proteome</keyword>
<evidence type="ECO:0000256" key="7">
    <source>
        <dbReference type="ARBA" id="ARBA00023136"/>
    </source>
</evidence>